<dbReference type="InterPro" id="IPR036427">
    <property type="entry name" value="Bromodomain-like_sf"/>
</dbReference>
<evidence type="ECO:0000313" key="5">
    <source>
        <dbReference type="EMBL" id="CAB3992276.1"/>
    </source>
</evidence>
<protein>
    <submittedName>
        <fullName evidence="5">BRCA2-interacting transcriptional repressor EMSY-like isoform X1</fullName>
    </submittedName>
</protein>
<comment type="subcellular location">
    <subcellularLocation>
        <location evidence="1">Nucleus</location>
    </subcellularLocation>
</comment>
<dbReference type="Pfam" id="PF03735">
    <property type="entry name" value="ENT"/>
    <property type="match status" value="1"/>
</dbReference>
<feature type="region of interest" description="Disordered" evidence="4">
    <location>
        <begin position="126"/>
        <end position="179"/>
    </location>
</feature>
<evidence type="ECO:0000256" key="2">
    <source>
        <dbReference type="ARBA" id="ARBA00023117"/>
    </source>
</evidence>
<dbReference type="Proteomes" id="UP001152795">
    <property type="component" value="Unassembled WGS sequence"/>
</dbReference>
<feature type="region of interest" description="Disordered" evidence="4">
    <location>
        <begin position="343"/>
        <end position="371"/>
    </location>
</feature>
<feature type="region of interest" description="Disordered" evidence="4">
    <location>
        <begin position="622"/>
        <end position="642"/>
    </location>
</feature>
<dbReference type="SMART" id="SM01191">
    <property type="entry name" value="ENT"/>
    <property type="match status" value="1"/>
</dbReference>
<feature type="region of interest" description="Disordered" evidence="4">
    <location>
        <begin position="461"/>
        <end position="504"/>
    </location>
</feature>
<keyword evidence="2" id="KW-0103">Bromodomain</keyword>
<dbReference type="SUPFAM" id="SSF47370">
    <property type="entry name" value="Bromodomain"/>
    <property type="match status" value="1"/>
</dbReference>
<dbReference type="InterPro" id="IPR033482">
    <property type="entry name" value="EMSY"/>
</dbReference>
<dbReference type="GO" id="GO:0005654">
    <property type="term" value="C:nucleoplasm"/>
    <property type="evidence" value="ECO:0007669"/>
    <property type="project" value="TreeGrafter"/>
</dbReference>
<dbReference type="AlphaFoldDB" id="A0A7D9HYQ3"/>
<keyword evidence="3" id="KW-0539">Nucleus</keyword>
<proteinExistence type="predicted"/>
<organism evidence="5 6">
    <name type="scientific">Paramuricea clavata</name>
    <name type="common">Red gorgonian</name>
    <name type="synonym">Violescent sea-whip</name>
    <dbReference type="NCBI Taxonomy" id="317549"/>
    <lineage>
        <taxon>Eukaryota</taxon>
        <taxon>Metazoa</taxon>
        <taxon>Cnidaria</taxon>
        <taxon>Anthozoa</taxon>
        <taxon>Octocorallia</taxon>
        <taxon>Malacalcyonacea</taxon>
        <taxon>Plexauridae</taxon>
        <taxon>Paramuricea</taxon>
    </lineage>
</organism>
<dbReference type="GO" id="GO:0006355">
    <property type="term" value="P:regulation of DNA-templated transcription"/>
    <property type="evidence" value="ECO:0007669"/>
    <property type="project" value="InterPro"/>
</dbReference>
<evidence type="ECO:0000256" key="3">
    <source>
        <dbReference type="ARBA" id="ARBA00023242"/>
    </source>
</evidence>
<accession>A0A7D9HYQ3</accession>
<feature type="compositionally biased region" description="Polar residues" evidence="4">
    <location>
        <begin position="875"/>
        <end position="890"/>
    </location>
</feature>
<feature type="region of interest" description="Disordered" evidence="4">
    <location>
        <begin position="1050"/>
        <end position="1085"/>
    </location>
</feature>
<feature type="compositionally biased region" description="Low complexity" evidence="4">
    <location>
        <begin position="205"/>
        <end position="214"/>
    </location>
</feature>
<comment type="caution">
    <text evidence="5">The sequence shown here is derived from an EMBL/GenBank/DDBJ whole genome shotgun (WGS) entry which is preliminary data.</text>
</comment>
<dbReference type="InterPro" id="IPR005491">
    <property type="entry name" value="ENT_dom"/>
</dbReference>
<dbReference type="PROSITE" id="PS50014">
    <property type="entry name" value="BROMODOMAIN_2"/>
    <property type="match status" value="1"/>
</dbReference>
<dbReference type="PANTHER" id="PTHR16500:SF3">
    <property type="entry name" value="BRCA2-INTERACTING TRANSCRIPTIONAL REPRESSOR EMSY"/>
    <property type="match status" value="1"/>
</dbReference>
<name>A0A7D9HYQ3_PARCT</name>
<dbReference type="InterPro" id="IPR001487">
    <property type="entry name" value="Bromodomain"/>
</dbReference>
<dbReference type="CDD" id="cd04369">
    <property type="entry name" value="Bromodomain"/>
    <property type="match status" value="1"/>
</dbReference>
<dbReference type="SUPFAM" id="SSF158639">
    <property type="entry name" value="ENT-like"/>
    <property type="match status" value="1"/>
</dbReference>
<dbReference type="InterPro" id="IPR036142">
    <property type="entry name" value="ENT_dom-like_sf"/>
</dbReference>
<dbReference type="Pfam" id="PF00439">
    <property type="entry name" value="Bromodomain"/>
    <property type="match status" value="1"/>
</dbReference>
<feature type="compositionally biased region" description="Polar residues" evidence="4">
    <location>
        <begin position="492"/>
        <end position="504"/>
    </location>
</feature>
<feature type="compositionally biased region" description="Low complexity" evidence="4">
    <location>
        <begin position="899"/>
        <end position="910"/>
    </location>
</feature>
<sequence>MELTGEESKRILRRIELEAYSALVTALRAQGELDRRKKRLLRELGEQLSISTERHRAEIRRAISDDRLSMIAECVCGSDASVEWESEGRRVVPLMPRLVPQTAFAGSATAAANHAASVNATISSTTKGRVKDDDEDYRSRKRQRTSSQGSVQKVIVSSATKTSTPTTTVRSNNTTMAKDSSRFIKTPTLPVKQDSTQLSSMKMTSSGGVSSKPVVLGGSKSSSVSVAPSKYVAPLPASCLQAHASVVSGNKNRMNLNVVKPKPAKPKFKSLAGSMKMKPASTGSSVGSSVVQTVAQSLLSIAKTKGYEVASSTSKTVQVARSTSTITVAPRSSISLTTFKTTIQPKPTTQSSPVRNVEGISRPTQHGKAVSVSRRTLPPILPKTIPPKALVSSPGRKLAPILPAPAKSTSSSLPNPLIVPVVVSSGSSPIPIAPSPRPPQPYTPGLTSSVMNKVTTVSMVTGQSSDLKRDNQETSIVSSEAKSPVLLGKSPAGSQDSSPMSSKSLDNIHEREALSPVNEILTLVTSPSSVPYVPSSPVKSLPTRTLTCGEISLECDENLLEDFIKDDDIEVRKRTQVSKSIFSPTQDNTESRKDVLTSDLDLIQQTLQDFEQETNLTHVGHSLQELNKSNPETGKEDTSKPIDLSPLVNELISSSPFDVDKKEFEDLDPSNLIQTSTVGDDIVAGNSDLFVGELPVLDLDSDLTLSEIINSDVGDIVSASTAVEKVIEQFSPVDVDTIDGVLQQEMMDLQECTTNLSNKTKQQEFVEMKKDVISQAEDVSSDRKQEVESSPKGLNITEQVNELSSFQDTASSEQNVSLKDKLGDNVVETGENVETLDEQTLLKKSKQGETEFPDFPNNNGNLGSVSQSKNDDVISVSTVDATSGISQDTRNTSDKEPASSESCSSGNTSSENIKTTENKQEPAVSESILGSEVKNRENQVNTVTTGEDETNEMIISSTQEKSNLTEVLDQDATSTTTQAKKSNLTEVLDQGAISTTTQAKKSNLTEVLDQGAISTTTQAEESCQTTGSEEIEVTLGHFNKDDGKQENIDEQLSGSEFVSPDGNLVRTSNRKRKAPPPRDLSVHPPGWVRSALQLLQKVSRFRGSSRSKNARSAASWFLKPVATSEAPGYYKVIKNPMDFGTIKTKLEASEYSAPAHFHRDMLLVKSNCSKYNPPGHVVRKDCDEVFQFYEAEYERFVEKLDKIYLSAPKKQKTSPV</sequence>
<feature type="compositionally biased region" description="Low complexity" evidence="4">
    <location>
        <begin position="157"/>
        <end position="175"/>
    </location>
</feature>
<evidence type="ECO:0000256" key="4">
    <source>
        <dbReference type="SAM" id="MobiDB-lite"/>
    </source>
</evidence>
<reference evidence="5" key="1">
    <citation type="submission" date="2020-04" db="EMBL/GenBank/DDBJ databases">
        <authorList>
            <person name="Alioto T."/>
            <person name="Alioto T."/>
            <person name="Gomez Garrido J."/>
        </authorList>
    </citation>
    <scope>NUCLEOTIDE SEQUENCE</scope>
    <source>
        <strain evidence="5">A484AB</strain>
    </source>
</reference>
<dbReference type="EMBL" id="CACRXK020002014">
    <property type="protein sequence ID" value="CAB3992276.1"/>
    <property type="molecule type" value="Genomic_DNA"/>
</dbReference>
<dbReference type="PROSITE" id="PS00633">
    <property type="entry name" value="BROMODOMAIN_1"/>
    <property type="match status" value="1"/>
</dbReference>
<feature type="compositionally biased region" description="Polar residues" evidence="4">
    <location>
        <begin position="343"/>
        <end position="354"/>
    </location>
</feature>
<feature type="region of interest" description="Disordered" evidence="4">
    <location>
        <begin position="846"/>
        <end position="952"/>
    </location>
</feature>
<feature type="compositionally biased region" description="Polar residues" evidence="4">
    <location>
        <begin position="195"/>
        <end position="204"/>
    </location>
</feature>
<dbReference type="PANTHER" id="PTHR16500">
    <property type="entry name" value="BRCA2-INTERACTING TRANSCRIPTIONAL REPRESSOR EMSY"/>
    <property type="match status" value="1"/>
</dbReference>
<keyword evidence="6" id="KW-1185">Reference proteome</keyword>
<gene>
    <name evidence="5" type="ORF">PACLA_8A026348</name>
</gene>
<feature type="region of interest" description="Disordered" evidence="4">
    <location>
        <begin position="195"/>
        <end position="214"/>
    </location>
</feature>
<dbReference type="Gene3D" id="1.10.1240.40">
    <property type="entry name" value="ENT domain"/>
    <property type="match status" value="1"/>
</dbReference>
<dbReference type="SMART" id="SM00297">
    <property type="entry name" value="BROMO"/>
    <property type="match status" value="1"/>
</dbReference>
<feature type="compositionally biased region" description="Polar residues" evidence="4">
    <location>
        <begin position="856"/>
        <end position="868"/>
    </location>
</feature>
<dbReference type="InterPro" id="IPR018359">
    <property type="entry name" value="Bromodomain_CS"/>
</dbReference>
<evidence type="ECO:0000313" key="6">
    <source>
        <dbReference type="Proteomes" id="UP001152795"/>
    </source>
</evidence>
<dbReference type="PROSITE" id="PS51138">
    <property type="entry name" value="ENT"/>
    <property type="match status" value="1"/>
</dbReference>
<dbReference type="Gene3D" id="1.20.920.10">
    <property type="entry name" value="Bromodomain-like"/>
    <property type="match status" value="1"/>
</dbReference>
<dbReference type="PRINTS" id="PR00503">
    <property type="entry name" value="BROMODOMAIN"/>
</dbReference>
<evidence type="ECO:0000256" key="1">
    <source>
        <dbReference type="ARBA" id="ARBA00004123"/>
    </source>
</evidence>
<dbReference type="OrthoDB" id="784962at2759"/>